<sequence length="95" mass="10259">MSTAGCPSFISAAPPATEIPTDPSSATSSTTTTTTTSRAATPRTGWSEATGEAYAYVYRIREQGTNEKNISDSSPAKTRKESSSHWRRSFDVMEF</sequence>
<dbReference type="Proteomes" id="UP000215335">
    <property type="component" value="Unassembled WGS sequence"/>
</dbReference>
<name>A0A232FMI5_9HYME</name>
<feature type="region of interest" description="Disordered" evidence="1">
    <location>
        <begin position="1"/>
        <end position="46"/>
    </location>
</feature>
<comment type="caution">
    <text evidence="2">The sequence shown here is derived from an EMBL/GenBank/DDBJ whole genome shotgun (WGS) entry which is preliminary data.</text>
</comment>
<keyword evidence="3" id="KW-1185">Reference proteome</keyword>
<reference evidence="2 3" key="1">
    <citation type="journal article" date="2017" name="Curr. Biol.">
        <title>The Evolution of Venom by Co-option of Single-Copy Genes.</title>
        <authorList>
            <person name="Martinson E.O."/>
            <person name="Mrinalini"/>
            <person name="Kelkar Y.D."/>
            <person name="Chang C.H."/>
            <person name="Werren J.H."/>
        </authorList>
    </citation>
    <scope>NUCLEOTIDE SEQUENCE [LARGE SCALE GENOMIC DNA]</scope>
    <source>
        <strain evidence="2 3">Alberta</strain>
        <tissue evidence="2">Whole body</tissue>
    </source>
</reference>
<gene>
    <name evidence="2" type="ORF">TSAR_014852</name>
</gene>
<proteinExistence type="predicted"/>
<dbReference type="AlphaFoldDB" id="A0A232FMI5"/>
<feature type="compositionally biased region" description="Low complexity" evidence="1">
    <location>
        <begin position="20"/>
        <end position="44"/>
    </location>
</feature>
<accession>A0A232FMI5</accession>
<protein>
    <submittedName>
        <fullName evidence="2">Uncharacterized protein</fullName>
    </submittedName>
</protein>
<dbReference type="EMBL" id="NNAY01000040">
    <property type="protein sequence ID" value="OXU31658.1"/>
    <property type="molecule type" value="Genomic_DNA"/>
</dbReference>
<organism evidence="2 3">
    <name type="scientific">Trichomalopsis sarcophagae</name>
    <dbReference type="NCBI Taxonomy" id="543379"/>
    <lineage>
        <taxon>Eukaryota</taxon>
        <taxon>Metazoa</taxon>
        <taxon>Ecdysozoa</taxon>
        <taxon>Arthropoda</taxon>
        <taxon>Hexapoda</taxon>
        <taxon>Insecta</taxon>
        <taxon>Pterygota</taxon>
        <taxon>Neoptera</taxon>
        <taxon>Endopterygota</taxon>
        <taxon>Hymenoptera</taxon>
        <taxon>Apocrita</taxon>
        <taxon>Proctotrupomorpha</taxon>
        <taxon>Chalcidoidea</taxon>
        <taxon>Pteromalidae</taxon>
        <taxon>Pteromalinae</taxon>
        <taxon>Trichomalopsis</taxon>
    </lineage>
</organism>
<evidence type="ECO:0000313" key="3">
    <source>
        <dbReference type="Proteomes" id="UP000215335"/>
    </source>
</evidence>
<evidence type="ECO:0000256" key="1">
    <source>
        <dbReference type="SAM" id="MobiDB-lite"/>
    </source>
</evidence>
<evidence type="ECO:0000313" key="2">
    <source>
        <dbReference type="EMBL" id="OXU31658.1"/>
    </source>
</evidence>
<feature type="compositionally biased region" description="Basic and acidic residues" evidence="1">
    <location>
        <begin position="78"/>
        <end position="95"/>
    </location>
</feature>
<feature type="region of interest" description="Disordered" evidence="1">
    <location>
        <begin position="63"/>
        <end position="95"/>
    </location>
</feature>
<feature type="compositionally biased region" description="Polar residues" evidence="1">
    <location>
        <begin position="66"/>
        <end position="76"/>
    </location>
</feature>